<dbReference type="InterPro" id="IPR050964">
    <property type="entry name" value="Striated_Muscle_Regulatory"/>
</dbReference>
<dbReference type="Gene3D" id="2.60.40.10">
    <property type="entry name" value="Immunoglobulins"/>
    <property type="match status" value="9"/>
</dbReference>
<dbReference type="SMART" id="SM00060">
    <property type="entry name" value="FN3"/>
    <property type="match status" value="5"/>
</dbReference>
<gene>
    <name evidence="6" type="ORF">DGYR_LOCUS6732</name>
</gene>
<dbReference type="SMART" id="SM00408">
    <property type="entry name" value="IGc2"/>
    <property type="match status" value="4"/>
</dbReference>
<comment type="caution">
    <text evidence="6">The sequence shown here is derived from an EMBL/GenBank/DDBJ whole genome shotgun (WGS) entry which is preliminary data.</text>
</comment>
<dbReference type="SMART" id="SM00409">
    <property type="entry name" value="IG"/>
    <property type="match status" value="4"/>
</dbReference>
<protein>
    <submittedName>
        <fullName evidence="6">DgyrCDS7051</fullName>
    </submittedName>
</protein>
<organism evidence="6 7">
    <name type="scientific">Dimorphilus gyrociliatus</name>
    <dbReference type="NCBI Taxonomy" id="2664684"/>
    <lineage>
        <taxon>Eukaryota</taxon>
        <taxon>Metazoa</taxon>
        <taxon>Spiralia</taxon>
        <taxon>Lophotrochozoa</taxon>
        <taxon>Annelida</taxon>
        <taxon>Polychaeta</taxon>
        <taxon>Polychaeta incertae sedis</taxon>
        <taxon>Dinophilidae</taxon>
        <taxon>Dimorphilus</taxon>
    </lineage>
</organism>
<evidence type="ECO:0000256" key="3">
    <source>
        <dbReference type="ARBA" id="ARBA00023319"/>
    </source>
</evidence>
<dbReference type="PANTHER" id="PTHR13817:SF166">
    <property type="entry name" value="NEURONAL IGCAM-RELATED"/>
    <property type="match status" value="1"/>
</dbReference>
<evidence type="ECO:0000259" key="4">
    <source>
        <dbReference type="PROSITE" id="PS50835"/>
    </source>
</evidence>
<feature type="domain" description="Ig-like" evidence="4">
    <location>
        <begin position="101"/>
        <end position="184"/>
    </location>
</feature>
<evidence type="ECO:0000313" key="7">
    <source>
        <dbReference type="Proteomes" id="UP000549394"/>
    </source>
</evidence>
<feature type="domain" description="Fibronectin type-III" evidence="5">
    <location>
        <begin position="856"/>
        <end position="951"/>
    </location>
</feature>
<dbReference type="InterPro" id="IPR036179">
    <property type="entry name" value="Ig-like_dom_sf"/>
</dbReference>
<reference evidence="6 7" key="1">
    <citation type="submission" date="2020-08" db="EMBL/GenBank/DDBJ databases">
        <authorList>
            <person name="Hejnol A."/>
        </authorList>
    </citation>
    <scope>NUCLEOTIDE SEQUENCE [LARGE SCALE GENOMIC DNA]</scope>
</reference>
<dbReference type="CDD" id="cd00096">
    <property type="entry name" value="Ig"/>
    <property type="match status" value="1"/>
</dbReference>
<dbReference type="InterPro" id="IPR013783">
    <property type="entry name" value="Ig-like_fold"/>
</dbReference>
<dbReference type="InterPro" id="IPR007110">
    <property type="entry name" value="Ig-like_dom"/>
</dbReference>
<dbReference type="AlphaFoldDB" id="A0A7I8VQJ4"/>
<dbReference type="InterPro" id="IPR013098">
    <property type="entry name" value="Ig_I-set"/>
</dbReference>
<keyword evidence="1" id="KW-0677">Repeat</keyword>
<dbReference type="InterPro" id="IPR036116">
    <property type="entry name" value="FN3_sf"/>
</dbReference>
<proteinExistence type="predicted"/>
<feature type="domain" description="Ig-like" evidence="4">
    <location>
        <begin position="191"/>
        <end position="298"/>
    </location>
</feature>
<dbReference type="PANTHER" id="PTHR13817">
    <property type="entry name" value="TITIN"/>
    <property type="match status" value="1"/>
</dbReference>
<dbReference type="Proteomes" id="UP000549394">
    <property type="component" value="Unassembled WGS sequence"/>
</dbReference>
<dbReference type="PROSITE" id="PS50853">
    <property type="entry name" value="FN3"/>
    <property type="match status" value="4"/>
</dbReference>
<dbReference type="PROSITE" id="PS50835">
    <property type="entry name" value="IG_LIKE"/>
    <property type="match status" value="4"/>
</dbReference>
<keyword evidence="2" id="KW-1015">Disulfide bond</keyword>
<dbReference type="InterPro" id="IPR003599">
    <property type="entry name" value="Ig_sub"/>
</dbReference>
<dbReference type="EMBL" id="CAJFCJ010000008">
    <property type="protein sequence ID" value="CAD5118341.1"/>
    <property type="molecule type" value="Genomic_DNA"/>
</dbReference>
<dbReference type="InterPro" id="IPR003598">
    <property type="entry name" value="Ig_sub2"/>
</dbReference>
<feature type="domain" description="Ig-like" evidence="4">
    <location>
        <begin position="306"/>
        <end position="390"/>
    </location>
</feature>
<dbReference type="InterPro" id="IPR003961">
    <property type="entry name" value="FN3_dom"/>
</dbReference>
<dbReference type="SUPFAM" id="SSF48726">
    <property type="entry name" value="Immunoglobulin"/>
    <property type="match status" value="4"/>
</dbReference>
<dbReference type="Pfam" id="PF07679">
    <property type="entry name" value="I-set"/>
    <property type="match status" value="2"/>
</dbReference>
<sequence length="1119" mass="126197">MFVVPPFKPKFLSILKVPSYIEEHTSLTVVCNVTGLPHPDIVWLYNNEIVNYTKSNVIVLNNSLKFTQITRENTGNYSCNASNSIGSTQSKIAYINVAFFEVIFQVIPKSQYAVLGSKVMLHCQSPPSNPEAKIEWYKDLKFLVSGINKMSFQLENLTYYEEGNYRCTATNTFLGISRSTPSVQVIIKGKPVVTHHPQNQIAKQGRLIIFKCRLDSKPLSDVFWCKTKSEILKSCDKKLKESSLIDIKTITTNVQLSTGRELSRINSTLIFKRLLKDDEGYYFCQAENRFGTTTSNLANLFVIVSPVITGNLGLIKPRIDKDIVLYCYAQGSPVPAIYWYKDNVLLEKNDRIEMKDKQLIIKNLKSSDSGNYSCMASNLGGNTTTSGYLDLLSTQDNKIQISGSRGESLSILVLTIDYTGIFKCKAESISGITEESINVLVRGPPNDPKLLEVVPISSSSIQLIFNGKDQRESVGNTRHIVYFKELFEANFKIYYTEYDLNTTLAEIENLKPAKKYLFKMRSVNDVGFSEFSDILSATTFSAGPSKPTELQIVCKTSSCSLNWKLPAEMNGKITDFEIQYRRQQLDILPNFQSVYEIIRIPYEGSKITELNINDLLPYSAYEFRVRAATTFNDTKLWGDFSKIEVDTSEGVPTSPPENIYRQFVTKNSVGLSWQKILKEKRNGKIVGYAIRVELKNQTIQEKEVTQDIFSTIVTHLKSFRYYTIKIGGKTSVGIGPYASLLIQTLESIPTSPPDKFRQLNITKTNCTLGWETVPEEERNSVIIRYQISYILIKSSNLFDFEPTWTHERVSSKEFNITLRNLLISSIYNFCIEAISSKGIGPRDCITLQTLEDEPEAVHNLTIRKLGDTNNVEIGWNSPKNLNSFNFYYVVNVSSSNLKDDCDLIRQTGNTYLKLLNLCWNTIFNVSVLCKNPIGSSSAVVVSLSLFEVLDKSNIKITSRVPTLSTTNILENAEGIDNSERQYPNRSKLCVVSSKDKFAVGLDNPLYKSDWMNSSTFTLSGSAEMEERDNGLVNPIYSAVSYPSPNEIEEKNRYPTLPYSTVKDLYLNQKVTNSRAKKRMKNESAAAIAASISKSSIHLGDLEDDDHLDSVVVFQMRTAL</sequence>
<dbReference type="Pfam" id="PF00041">
    <property type="entry name" value="fn3"/>
    <property type="match status" value="3"/>
</dbReference>
<keyword evidence="7" id="KW-1185">Reference proteome</keyword>
<dbReference type="OrthoDB" id="428111at2759"/>
<feature type="domain" description="Ig-like" evidence="4">
    <location>
        <begin position="9"/>
        <end position="93"/>
    </location>
</feature>
<evidence type="ECO:0000256" key="2">
    <source>
        <dbReference type="ARBA" id="ARBA00023157"/>
    </source>
</evidence>
<feature type="domain" description="Fibronectin type-III" evidence="5">
    <location>
        <begin position="543"/>
        <end position="650"/>
    </location>
</feature>
<keyword evidence="3" id="KW-0393">Immunoglobulin domain</keyword>
<dbReference type="SUPFAM" id="SSF49265">
    <property type="entry name" value="Fibronectin type III"/>
    <property type="match status" value="3"/>
</dbReference>
<feature type="domain" description="Fibronectin type-III" evidence="5">
    <location>
        <begin position="655"/>
        <end position="753"/>
    </location>
</feature>
<feature type="domain" description="Fibronectin type-III" evidence="5">
    <location>
        <begin position="444"/>
        <end position="542"/>
    </location>
</feature>
<evidence type="ECO:0000259" key="5">
    <source>
        <dbReference type="PROSITE" id="PS50853"/>
    </source>
</evidence>
<dbReference type="CDD" id="cd00063">
    <property type="entry name" value="FN3"/>
    <property type="match status" value="4"/>
</dbReference>
<evidence type="ECO:0000313" key="6">
    <source>
        <dbReference type="EMBL" id="CAD5118341.1"/>
    </source>
</evidence>
<accession>A0A7I8VQJ4</accession>
<dbReference type="FunFam" id="2.60.40.10:FF:000032">
    <property type="entry name" value="palladin isoform X1"/>
    <property type="match status" value="1"/>
</dbReference>
<dbReference type="Pfam" id="PF13927">
    <property type="entry name" value="Ig_3"/>
    <property type="match status" value="2"/>
</dbReference>
<evidence type="ECO:0000256" key="1">
    <source>
        <dbReference type="ARBA" id="ARBA00022737"/>
    </source>
</evidence>
<name>A0A7I8VQJ4_9ANNE</name>